<proteinExistence type="predicted"/>
<name>A0AAV2M0W8_KNICA</name>
<organism evidence="1 2">
    <name type="scientific">Knipowitschia caucasica</name>
    <name type="common">Caucasian dwarf goby</name>
    <name type="synonym">Pomatoschistus caucasicus</name>
    <dbReference type="NCBI Taxonomy" id="637954"/>
    <lineage>
        <taxon>Eukaryota</taxon>
        <taxon>Metazoa</taxon>
        <taxon>Chordata</taxon>
        <taxon>Craniata</taxon>
        <taxon>Vertebrata</taxon>
        <taxon>Euteleostomi</taxon>
        <taxon>Actinopterygii</taxon>
        <taxon>Neopterygii</taxon>
        <taxon>Teleostei</taxon>
        <taxon>Neoteleostei</taxon>
        <taxon>Acanthomorphata</taxon>
        <taxon>Gobiaria</taxon>
        <taxon>Gobiiformes</taxon>
        <taxon>Gobioidei</taxon>
        <taxon>Gobiidae</taxon>
        <taxon>Gobiinae</taxon>
        <taxon>Knipowitschia</taxon>
    </lineage>
</organism>
<reference evidence="1 2" key="1">
    <citation type="submission" date="2024-04" db="EMBL/GenBank/DDBJ databases">
        <authorList>
            <person name="Waldvogel A.-M."/>
            <person name="Schoenle A."/>
        </authorList>
    </citation>
    <scope>NUCLEOTIDE SEQUENCE [LARGE SCALE GENOMIC DNA]</scope>
</reference>
<dbReference type="AlphaFoldDB" id="A0AAV2M0W8"/>
<gene>
    <name evidence="1" type="ORF">KC01_LOCUS34036</name>
</gene>
<keyword evidence="2" id="KW-1185">Reference proteome</keyword>
<evidence type="ECO:0000313" key="2">
    <source>
        <dbReference type="Proteomes" id="UP001497482"/>
    </source>
</evidence>
<accession>A0AAV2M0W8</accession>
<dbReference type="Proteomes" id="UP001497482">
    <property type="component" value="Chromosome 5"/>
</dbReference>
<protein>
    <submittedName>
        <fullName evidence="1">Uncharacterized protein</fullName>
    </submittedName>
</protein>
<evidence type="ECO:0000313" key="1">
    <source>
        <dbReference type="EMBL" id="CAL1606943.1"/>
    </source>
</evidence>
<sequence length="136" mass="14563">MSAEVSGDVWATPPRSNRRWPHLTRARAGGLRACERCAPEFPTSPRKTKNPELLAVSGGLPGAKPLYHAETTAVEALSTCGPYQGCHSERQPLFCPRLSRIGNAGAPPGSGHAAAACTSARVLQFKGHVPWHMDLR</sequence>
<dbReference type="EMBL" id="OZ035827">
    <property type="protein sequence ID" value="CAL1606943.1"/>
    <property type="molecule type" value="Genomic_DNA"/>
</dbReference>